<dbReference type="EMBL" id="AWGH01000034">
    <property type="protein sequence ID" value="ODN85888.1"/>
    <property type="molecule type" value="Genomic_DNA"/>
</dbReference>
<gene>
    <name evidence="1" type="ORF">L198_07454</name>
</gene>
<comment type="caution">
    <text evidence="1">The sequence shown here is derived from an EMBL/GenBank/DDBJ whole genome shotgun (WGS) entry which is preliminary data.</text>
</comment>
<protein>
    <submittedName>
        <fullName evidence="1">Uncharacterized protein</fullName>
    </submittedName>
</protein>
<evidence type="ECO:0000313" key="2">
    <source>
        <dbReference type="Proteomes" id="UP000094819"/>
    </source>
</evidence>
<sequence>MSGDVADLEILTKELFPSISWKRAKGIIRGTRRVFGDDTHPEEVHWTSGVGQVGFRSSASGDRDGIILDVEWLGDEVGEVRVQGGMEGYVKIGDPLKPDPYPQAPSFNLEATRKDLYSTSPSFRRQLGGVGFEVAIERVREPGSLPSDTSGWVKIPRENGKHGAAPVWFVGRQGDGAKVWTLAIWLGFQGERKT</sequence>
<dbReference type="Proteomes" id="UP000094819">
    <property type="component" value="Unassembled WGS sequence"/>
</dbReference>
<dbReference type="RefSeq" id="XP_019028593.1">
    <property type="nucleotide sequence ID" value="XM_019179452.1"/>
</dbReference>
<dbReference type="GeneID" id="30196665"/>
<dbReference type="AlphaFoldDB" id="A0A1E3IBP9"/>
<accession>A0A1E3IBP9</accession>
<evidence type="ECO:0000313" key="1">
    <source>
        <dbReference type="EMBL" id="ODN85888.1"/>
    </source>
</evidence>
<proteinExistence type="predicted"/>
<name>A0A1E3IBP9_9TREE</name>
<dbReference type="OrthoDB" id="4652505at2759"/>
<organism evidence="1 2">
    <name type="scientific">Cryptococcus wingfieldii CBS 7118</name>
    <dbReference type="NCBI Taxonomy" id="1295528"/>
    <lineage>
        <taxon>Eukaryota</taxon>
        <taxon>Fungi</taxon>
        <taxon>Dikarya</taxon>
        <taxon>Basidiomycota</taxon>
        <taxon>Agaricomycotina</taxon>
        <taxon>Tremellomycetes</taxon>
        <taxon>Tremellales</taxon>
        <taxon>Cryptococcaceae</taxon>
        <taxon>Cryptococcus</taxon>
    </lineage>
</organism>
<reference evidence="1 2" key="1">
    <citation type="submission" date="2016-06" db="EMBL/GenBank/DDBJ databases">
        <title>Evolution of pathogenesis and genome organization in the Tremellales.</title>
        <authorList>
            <person name="Cuomo C."/>
            <person name="Litvintseva A."/>
            <person name="Heitman J."/>
            <person name="Chen Y."/>
            <person name="Sun S."/>
            <person name="Springer D."/>
            <person name="Dromer F."/>
            <person name="Young S."/>
            <person name="Zeng Q."/>
            <person name="Chapman S."/>
            <person name="Gujja S."/>
            <person name="Saif S."/>
            <person name="Birren B."/>
        </authorList>
    </citation>
    <scope>NUCLEOTIDE SEQUENCE [LARGE SCALE GENOMIC DNA]</scope>
    <source>
        <strain evidence="1 2">CBS 7118</strain>
    </source>
</reference>
<keyword evidence="2" id="KW-1185">Reference proteome</keyword>